<dbReference type="PROSITE" id="PS51257">
    <property type="entry name" value="PROKAR_LIPOPROTEIN"/>
    <property type="match status" value="1"/>
</dbReference>
<comment type="caution">
    <text evidence="1">The sequence shown here is derived from an EMBL/GenBank/DDBJ whole genome shotgun (WGS) entry which is preliminary data.</text>
</comment>
<organism evidence="1 2">
    <name type="scientific">Gilvimarinus algae</name>
    <dbReference type="NCBI Taxonomy" id="3058037"/>
    <lineage>
        <taxon>Bacteria</taxon>
        <taxon>Pseudomonadati</taxon>
        <taxon>Pseudomonadota</taxon>
        <taxon>Gammaproteobacteria</taxon>
        <taxon>Cellvibrionales</taxon>
        <taxon>Cellvibrionaceae</taxon>
        <taxon>Gilvimarinus</taxon>
    </lineage>
</organism>
<evidence type="ECO:0008006" key="3">
    <source>
        <dbReference type="Google" id="ProtNLM"/>
    </source>
</evidence>
<evidence type="ECO:0000313" key="1">
    <source>
        <dbReference type="EMBL" id="MDO3382347.1"/>
    </source>
</evidence>
<dbReference type="EMBL" id="JAULRT010000052">
    <property type="protein sequence ID" value="MDO3382347.1"/>
    <property type="molecule type" value="Genomic_DNA"/>
</dbReference>
<evidence type="ECO:0000313" key="2">
    <source>
        <dbReference type="Proteomes" id="UP001168380"/>
    </source>
</evidence>
<keyword evidence="2" id="KW-1185">Reference proteome</keyword>
<dbReference type="Proteomes" id="UP001168380">
    <property type="component" value="Unassembled WGS sequence"/>
</dbReference>
<protein>
    <recommendedName>
        <fullName evidence="3">Lipoprotein</fullName>
    </recommendedName>
</protein>
<accession>A0ABT8TJ40</accession>
<proteinExistence type="predicted"/>
<gene>
    <name evidence="1" type="ORF">QWI16_09180</name>
</gene>
<reference evidence="1" key="1">
    <citation type="submission" date="2023-07" db="EMBL/GenBank/DDBJ databases">
        <title>Gilvimarinus algae sp. nov., isolated from the surface of Kelp.</title>
        <authorList>
            <person name="Sun Y.Y."/>
            <person name="Gong Y."/>
            <person name="Du Z.J."/>
        </authorList>
    </citation>
    <scope>NUCLEOTIDE SEQUENCE</scope>
    <source>
        <strain evidence="1">SDUM040014</strain>
    </source>
</reference>
<dbReference type="RefSeq" id="WP_302712547.1">
    <property type="nucleotide sequence ID" value="NZ_JAULRT010000052.1"/>
</dbReference>
<name>A0ABT8TJ40_9GAMM</name>
<sequence length="70" mass="8263">MNKCLCLPVVGLILLAGCTNKAIYENAQIDQRWKCEREPLSQQAECREQVSKDYREYQREREALMDEEPE</sequence>